<dbReference type="EMBL" id="CASHSV030000513">
    <property type="protein sequence ID" value="CAJ2666919.1"/>
    <property type="molecule type" value="Genomic_DNA"/>
</dbReference>
<name>A0ACB0LBV7_TRIPR</name>
<sequence>MTKSLKFVSALILFLTLFLTTMTVDNNANYIPTSTRYPNKIISFELPYVSKQCQTAIDCYIIYLDKKVQFDQYLECQSGVCVLKEFFRTGNN</sequence>
<evidence type="ECO:0000313" key="1">
    <source>
        <dbReference type="EMBL" id="CAJ2666919.1"/>
    </source>
</evidence>
<dbReference type="Proteomes" id="UP001177021">
    <property type="component" value="Unassembled WGS sequence"/>
</dbReference>
<reference evidence="1" key="1">
    <citation type="submission" date="2023-10" db="EMBL/GenBank/DDBJ databases">
        <authorList>
            <person name="Rodriguez Cubillos JULIANA M."/>
            <person name="De Vega J."/>
        </authorList>
    </citation>
    <scope>NUCLEOTIDE SEQUENCE</scope>
</reference>
<keyword evidence="2" id="KW-1185">Reference proteome</keyword>
<proteinExistence type="predicted"/>
<comment type="caution">
    <text evidence="1">The sequence shown here is derived from an EMBL/GenBank/DDBJ whole genome shotgun (WGS) entry which is preliminary data.</text>
</comment>
<organism evidence="1 2">
    <name type="scientific">Trifolium pratense</name>
    <name type="common">Red clover</name>
    <dbReference type="NCBI Taxonomy" id="57577"/>
    <lineage>
        <taxon>Eukaryota</taxon>
        <taxon>Viridiplantae</taxon>
        <taxon>Streptophyta</taxon>
        <taxon>Embryophyta</taxon>
        <taxon>Tracheophyta</taxon>
        <taxon>Spermatophyta</taxon>
        <taxon>Magnoliopsida</taxon>
        <taxon>eudicotyledons</taxon>
        <taxon>Gunneridae</taxon>
        <taxon>Pentapetalae</taxon>
        <taxon>rosids</taxon>
        <taxon>fabids</taxon>
        <taxon>Fabales</taxon>
        <taxon>Fabaceae</taxon>
        <taxon>Papilionoideae</taxon>
        <taxon>50 kb inversion clade</taxon>
        <taxon>NPAAA clade</taxon>
        <taxon>Hologalegina</taxon>
        <taxon>IRL clade</taxon>
        <taxon>Trifolieae</taxon>
        <taxon>Trifolium</taxon>
    </lineage>
</organism>
<gene>
    <name evidence="1" type="ORF">MILVUS5_LOCUS31644</name>
</gene>
<accession>A0ACB0LBV7</accession>
<evidence type="ECO:0000313" key="2">
    <source>
        <dbReference type="Proteomes" id="UP001177021"/>
    </source>
</evidence>
<protein>
    <submittedName>
        <fullName evidence="1">Uncharacterized protein</fullName>
    </submittedName>
</protein>